<dbReference type="RefSeq" id="WP_407991307.1">
    <property type="nucleotide sequence ID" value="NZ_AP035881.2"/>
</dbReference>
<accession>A0AB33K6U3</accession>
<sequence length="414" mass="45818">MFGTYWDPLPAARFLIAKGPDPFDGRWAERNWRNVPGPFYGTETEAGSIGPRDVAEVTYYDGTPGGDFVSRQPDDVWQVQALVADLRLGYRGFAMDGDRHWTPDAVRSWWSERGRVREWALETAEEWSGVTRPEDRDRYLDAAHGLRAYVDHIDGGLEAYLRGYLFWLTEHRVPEVCEPLPVLGRPSGARRSGPRKDELRVAGYLVVEPGLPAVPQSPEDRAELPEDARLPGVERLVSAADCLVDHLPADGCWFPSREAALAACASIRVAPDARLLAMLLPDDCATELAAEIRASAFADPDLLKNLHTPPVPVEGGTRLGWEVLGYELGGLHTWLCSDLHHQAVAELDVRIGPFGLLAERADAERVADWANTRDDTAPVTWFPAALVEWDEPVVGTAAPAAKPSRAPRWRRGRS</sequence>
<protein>
    <submittedName>
        <fullName evidence="1">Uncharacterized protein</fullName>
    </submittedName>
</protein>
<dbReference type="EMBL" id="AP035881">
    <property type="protein sequence ID" value="BFP49164.1"/>
    <property type="molecule type" value="Genomic_DNA"/>
</dbReference>
<proteinExistence type="predicted"/>
<dbReference type="AlphaFoldDB" id="A0AB33K6U3"/>
<reference evidence="1" key="1">
    <citation type="submission" date="2024-07" db="EMBL/GenBank/DDBJ databases">
        <title>Complete genome sequences of cellulolytic bacteria, Kitasatospora sp. CMC57 and Streptomyces sp. CMC78, isolated from Japanese agricultural soil.</title>
        <authorList>
            <person name="Hashimoto T."/>
            <person name="Ito M."/>
            <person name="Iwamoto M."/>
            <person name="Fukahori D."/>
            <person name="Shoda T."/>
            <person name="Sakoda M."/>
            <person name="Morohoshi T."/>
            <person name="Mitsuboshi M."/>
            <person name="Nishizawa T."/>
        </authorList>
    </citation>
    <scope>NUCLEOTIDE SEQUENCE</scope>
    <source>
        <strain evidence="1">CMC57</strain>
    </source>
</reference>
<name>A0AB33K6U3_9ACTN</name>
<gene>
    <name evidence="1" type="ORF">KCMC57_55320</name>
</gene>
<organism evidence="1">
    <name type="scientific">Kitasatospora sp. CMC57</name>
    <dbReference type="NCBI Taxonomy" id="3231513"/>
    <lineage>
        <taxon>Bacteria</taxon>
        <taxon>Bacillati</taxon>
        <taxon>Actinomycetota</taxon>
        <taxon>Actinomycetes</taxon>
        <taxon>Kitasatosporales</taxon>
        <taxon>Streptomycetaceae</taxon>
        <taxon>Kitasatospora</taxon>
    </lineage>
</organism>
<evidence type="ECO:0000313" key="1">
    <source>
        <dbReference type="EMBL" id="BFP49164.1"/>
    </source>
</evidence>